<reference evidence="2" key="1">
    <citation type="journal article" date="2015" name="Nat. Genet.">
        <title>The genome and transcriptome of the zoonotic hookworm Ancylostoma ceylanicum identify infection-specific gene families.</title>
        <authorList>
            <person name="Schwarz E.M."/>
            <person name="Hu Y."/>
            <person name="Antoshechkin I."/>
            <person name="Miller M.M."/>
            <person name="Sternberg P.W."/>
            <person name="Aroian R.V."/>
        </authorList>
    </citation>
    <scope>NUCLEOTIDE SEQUENCE</scope>
    <source>
        <strain evidence="2">HY135</strain>
    </source>
</reference>
<evidence type="ECO:0000313" key="1">
    <source>
        <dbReference type="EMBL" id="EYB92882.1"/>
    </source>
</evidence>
<accession>A0A016SR77</accession>
<organism evidence="1 2">
    <name type="scientific">Ancylostoma ceylanicum</name>
    <dbReference type="NCBI Taxonomy" id="53326"/>
    <lineage>
        <taxon>Eukaryota</taxon>
        <taxon>Metazoa</taxon>
        <taxon>Ecdysozoa</taxon>
        <taxon>Nematoda</taxon>
        <taxon>Chromadorea</taxon>
        <taxon>Rhabditida</taxon>
        <taxon>Rhabditina</taxon>
        <taxon>Rhabditomorpha</taxon>
        <taxon>Strongyloidea</taxon>
        <taxon>Ancylostomatidae</taxon>
        <taxon>Ancylostomatinae</taxon>
        <taxon>Ancylostoma</taxon>
    </lineage>
</organism>
<evidence type="ECO:0000313" key="2">
    <source>
        <dbReference type="Proteomes" id="UP000024635"/>
    </source>
</evidence>
<comment type="caution">
    <text evidence="1">The sequence shown here is derived from an EMBL/GenBank/DDBJ whole genome shotgun (WGS) entry which is preliminary data.</text>
</comment>
<name>A0A016SR77_9BILA</name>
<dbReference type="AlphaFoldDB" id="A0A016SR77"/>
<keyword evidence="2" id="KW-1185">Reference proteome</keyword>
<dbReference type="EMBL" id="JARK01001525">
    <property type="protein sequence ID" value="EYB92882.1"/>
    <property type="molecule type" value="Genomic_DNA"/>
</dbReference>
<dbReference type="Proteomes" id="UP000024635">
    <property type="component" value="Unassembled WGS sequence"/>
</dbReference>
<sequence>MEYFVNFEEMLVQNVLYSIKGKNYIQFYYRQISKMRLARVKVSDILTIAIVQAASILTSIDYWCLVCRNNASLKIDSYQDRFREPCRVLHTLPEVWW</sequence>
<gene>
    <name evidence="1" type="primary">Acey_s0189.g1212</name>
    <name evidence="1" type="ORF">Y032_0189g1212</name>
</gene>
<protein>
    <submittedName>
        <fullName evidence="1">Uncharacterized protein</fullName>
    </submittedName>
</protein>
<proteinExistence type="predicted"/>